<dbReference type="InterPro" id="IPR036291">
    <property type="entry name" value="NAD(P)-bd_dom_sf"/>
</dbReference>
<accession>A0A8S9TT95</accession>
<dbReference type="EMBL" id="JAACNO010002624">
    <property type="protein sequence ID" value="KAF4132065.1"/>
    <property type="molecule type" value="Genomic_DNA"/>
</dbReference>
<sequence>MVELYYTRRLEKDLDDVAESSGRTPKSSRRQLENLRRVYAAVEDRNFHGLPCRAVSMSTPNAVIIPEDIYSDASIYPAATRKAGYNRYRMEMVSLPPRNLFLTGATGFLGVHLLHALLKYSTSVVFCLVRAADEDAAMDRIKSALNKFALFNEAQQFHLGEARALHLNERCVPINADRAQVPGDCGPD</sequence>
<dbReference type="Gene3D" id="3.40.50.720">
    <property type="entry name" value="NAD(P)-binding Rossmann-like Domain"/>
    <property type="match status" value="1"/>
</dbReference>
<dbReference type="InterPro" id="IPR013120">
    <property type="entry name" value="FAR_NAD-bd"/>
</dbReference>
<dbReference type="Pfam" id="PF05427">
    <property type="entry name" value="FIBP"/>
    <property type="match status" value="1"/>
</dbReference>
<protein>
    <submittedName>
        <fullName evidence="2">Male sterility protein</fullName>
    </submittedName>
</protein>
<dbReference type="SUPFAM" id="SSF51735">
    <property type="entry name" value="NAD(P)-binding Rossmann-fold domains"/>
    <property type="match status" value="1"/>
</dbReference>
<reference evidence="2" key="1">
    <citation type="submission" date="2020-03" db="EMBL/GenBank/DDBJ databases">
        <title>Hybrid Assembly of Korean Phytophthora infestans isolates.</title>
        <authorList>
            <person name="Prokchorchik M."/>
            <person name="Lee Y."/>
            <person name="Seo J."/>
            <person name="Cho J.-H."/>
            <person name="Park Y.-E."/>
            <person name="Jang D.-C."/>
            <person name="Im J.-S."/>
            <person name="Choi J.-G."/>
            <person name="Park H.-J."/>
            <person name="Lee G.-B."/>
            <person name="Lee Y.-G."/>
            <person name="Hong S.-Y."/>
            <person name="Cho K."/>
            <person name="Sohn K.H."/>
        </authorList>
    </citation>
    <scope>NUCLEOTIDE SEQUENCE</scope>
    <source>
        <strain evidence="2">KR_2_A2</strain>
    </source>
</reference>
<dbReference type="Proteomes" id="UP000704712">
    <property type="component" value="Unassembled WGS sequence"/>
</dbReference>
<dbReference type="InterPro" id="IPR008614">
    <property type="entry name" value="FIBP"/>
</dbReference>
<evidence type="ECO:0000313" key="2">
    <source>
        <dbReference type="EMBL" id="KAF4132065.1"/>
    </source>
</evidence>
<dbReference type="Pfam" id="PF07993">
    <property type="entry name" value="NAD_binding_4"/>
    <property type="match status" value="1"/>
</dbReference>
<gene>
    <name evidence="2" type="ORF">GN958_ATG18735</name>
</gene>
<organism evidence="2 3">
    <name type="scientific">Phytophthora infestans</name>
    <name type="common">Potato late blight agent</name>
    <name type="synonym">Botrytis infestans</name>
    <dbReference type="NCBI Taxonomy" id="4787"/>
    <lineage>
        <taxon>Eukaryota</taxon>
        <taxon>Sar</taxon>
        <taxon>Stramenopiles</taxon>
        <taxon>Oomycota</taxon>
        <taxon>Peronosporomycetes</taxon>
        <taxon>Peronosporales</taxon>
        <taxon>Peronosporaceae</taxon>
        <taxon>Phytophthora</taxon>
    </lineage>
</organism>
<evidence type="ECO:0000313" key="3">
    <source>
        <dbReference type="Proteomes" id="UP000704712"/>
    </source>
</evidence>
<proteinExistence type="predicted"/>
<dbReference type="AlphaFoldDB" id="A0A8S9TT95"/>
<comment type="caution">
    <text evidence="2">The sequence shown here is derived from an EMBL/GenBank/DDBJ whole genome shotgun (WGS) entry which is preliminary data.</text>
</comment>
<feature type="domain" description="Thioester reductase (TE)" evidence="1">
    <location>
        <begin position="102"/>
        <end position="179"/>
    </location>
</feature>
<evidence type="ECO:0000259" key="1">
    <source>
        <dbReference type="Pfam" id="PF07993"/>
    </source>
</evidence>
<name>A0A8S9TT95_PHYIN</name>